<feature type="transmembrane region" description="Helical" evidence="1">
    <location>
        <begin position="6"/>
        <end position="24"/>
    </location>
</feature>
<evidence type="ECO:0000313" key="3">
    <source>
        <dbReference type="Proteomes" id="UP001430953"/>
    </source>
</evidence>
<gene>
    <name evidence="2" type="ORF">PUN28_000725</name>
</gene>
<sequence length="66" mass="7588">MINAQLHLVNNLMFIIYKYIIPFLSPSPKWPISTSISAKIKSSLCPVYFTIIVKSFVSCYLYVIDN</sequence>
<protein>
    <submittedName>
        <fullName evidence="2">Uncharacterized protein</fullName>
    </submittedName>
</protein>
<keyword evidence="3" id="KW-1185">Reference proteome</keyword>
<evidence type="ECO:0000313" key="2">
    <source>
        <dbReference type="EMBL" id="KAL0133158.1"/>
    </source>
</evidence>
<accession>A0AAW2H174</accession>
<keyword evidence="1" id="KW-1133">Transmembrane helix</keyword>
<reference evidence="2 3" key="1">
    <citation type="submission" date="2023-03" db="EMBL/GenBank/DDBJ databases">
        <title>High recombination rates correlate with genetic variation in Cardiocondyla obscurior ants.</title>
        <authorList>
            <person name="Errbii M."/>
        </authorList>
    </citation>
    <scope>NUCLEOTIDE SEQUENCE [LARGE SCALE GENOMIC DNA]</scope>
    <source>
        <strain evidence="2">Alpha-2009</strain>
        <tissue evidence="2">Whole body</tissue>
    </source>
</reference>
<comment type="caution">
    <text evidence="2">The sequence shown here is derived from an EMBL/GenBank/DDBJ whole genome shotgun (WGS) entry which is preliminary data.</text>
</comment>
<name>A0AAW2H174_9HYME</name>
<dbReference type="Proteomes" id="UP001430953">
    <property type="component" value="Unassembled WGS sequence"/>
</dbReference>
<organism evidence="2 3">
    <name type="scientific">Cardiocondyla obscurior</name>
    <dbReference type="NCBI Taxonomy" id="286306"/>
    <lineage>
        <taxon>Eukaryota</taxon>
        <taxon>Metazoa</taxon>
        <taxon>Ecdysozoa</taxon>
        <taxon>Arthropoda</taxon>
        <taxon>Hexapoda</taxon>
        <taxon>Insecta</taxon>
        <taxon>Pterygota</taxon>
        <taxon>Neoptera</taxon>
        <taxon>Endopterygota</taxon>
        <taxon>Hymenoptera</taxon>
        <taxon>Apocrita</taxon>
        <taxon>Aculeata</taxon>
        <taxon>Formicoidea</taxon>
        <taxon>Formicidae</taxon>
        <taxon>Myrmicinae</taxon>
        <taxon>Cardiocondyla</taxon>
    </lineage>
</organism>
<dbReference type="AlphaFoldDB" id="A0AAW2H174"/>
<keyword evidence="1" id="KW-0472">Membrane</keyword>
<evidence type="ECO:0000256" key="1">
    <source>
        <dbReference type="SAM" id="Phobius"/>
    </source>
</evidence>
<keyword evidence="1" id="KW-0812">Transmembrane</keyword>
<proteinExistence type="predicted"/>
<feature type="transmembrane region" description="Helical" evidence="1">
    <location>
        <begin position="45"/>
        <end position="64"/>
    </location>
</feature>
<dbReference type="EMBL" id="JADYXP020000001">
    <property type="protein sequence ID" value="KAL0133158.1"/>
    <property type="molecule type" value="Genomic_DNA"/>
</dbReference>